<protein>
    <recommendedName>
        <fullName evidence="4">Transcription regulator TrmB N-terminal domain-containing protein</fullName>
    </recommendedName>
</protein>
<gene>
    <name evidence="2" type="ORF">DSAG12_03151</name>
</gene>
<feature type="compositionally biased region" description="Basic and acidic residues" evidence="1">
    <location>
        <begin position="603"/>
        <end position="613"/>
    </location>
</feature>
<dbReference type="InterPro" id="IPR051797">
    <property type="entry name" value="TrmB-like"/>
</dbReference>
<reference evidence="2 3" key="1">
    <citation type="journal article" date="2020" name="Nature">
        <title>Isolation of an archaeon at the prokaryote-eukaryote interface.</title>
        <authorList>
            <person name="Imachi H."/>
            <person name="Nobu M.K."/>
            <person name="Nakahara N."/>
            <person name="Morono Y."/>
            <person name="Ogawara M."/>
            <person name="Takaki Y."/>
            <person name="Takano Y."/>
            <person name="Uematsu K."/>
            <person name="Ikuta T."/>
            <person name="Ito M."/>
            <person name="Matsui Y."/>
            <person name="Miyazaki M."/>
            <person name="Murata K."/>
            <person name="Saito Y."/>
            <person name="Sakai S."/>
            <person name="Song C."/>
            <person name="Tasumi E."/>
            <person name="Yamanaka Y."/>
            <person name="Yamaguchi T."/>
            <person name="Kamagata Y."/>
            <person name="Tamaki H."/>
            <person name="Takai K."/>
        </authorList>
    </citation>
    <scope>NUCLEOTIDE SEQUENCE [LARGE SCALE GENOMIC DNA]</scope>
    <source>
        <strain evidence="2 3">MK-D1</strain>
    </source>
</reference>
<dbReference type="AlphaFoldDB" id="A0A5B9DDJ5"/>
<feature type="region of interest" description="Disordered" evidence="1">
    <location>
        <begin position="627"/>
        <end position="660"/>
    </location>
</feature>
<dbReference type="RefSeq" id="WP_147664213.1">
    <property type="nucleotide sequence ID" value="NZ_CP042905.2"/>
</dbReference>
<dbReference type="Proteomes" id="UP000321408">
    <property type="component" value="Chromosome"/>
</dbReference>
<feature type="region of interest" description="Disordered" evidence="1">
    <location>
        <begin position="562"/>
        <end position="613"/>
    </location>
</feature>
<evidence type="ECO:0000256" key="1">
    <source>
        <dbReference type="SAM" id="MobiDB-lite"/>
    </source>
</evidence>
<dbReference type="PANTHER" id="PTHR34293">
    <property type="entry name" value="HTH-TYPE TRANSCRIPTIONAL REGULATOR TRMBL2"/>
    <property type="match status" value="1"/>
</dbReference>
<dbReference type="Gene3D" id="1.10.10.10">
    <property type="entry name" value="Winged helix-like DNA-binding domain superfamily/Winged helix DNA-binding domain"/>
    <property type="match status" value="1"/>
</dbReference>
<dbReference type="EMBL" id="CP042905">
    <property type="protein sequence ID" value="QEE17318.1"/>
    <property type="molecule type" value="Genomic_DNA"/>
</dbReference>
<dbReference type="InterPro" id="IPR036388">
    <property type="entry name" value="WH-like_DNA-bd_sf"/>
</dbReference>
<evidence type="ECO:0000313" key="3">
    <source>
        <dbReference type="Proteomes" id="UP000321408"/>
    </source>
</evidence>
<reference evidence="2 3" key="2">
    <citation type="journal article" date="2024" name="Int. J. Syst. Evol. Microbiol.">
        <title>Promethearchaeum syntrophicum gen. nov., sp. nov., an anaerobic, obligately syntrophic archaeon, the first isolate of the lineage 'Asgard' archaea, and proposal of the new archaeal phylum Promethearchaeota phyl. nov. and kingdom Promethearchaeati regn. nov.</title>
        <authorList>
            <person name="Imachi H."/>
            <person name="Nobu M.K."/>
            <person name="Kato S."/>
            <person name="Takaki Y."/>
            <person name="Miyazaki M."/>
            <person name="Miyata M."/>
            <person name="Ogawara M."/>
            <person name="Saito Y."/>
            <person name="Sakai S."/>
            <person name="Tahara Y.O."/>
            <person name="Takano Y."/>
            <person name="Tasumi E."/>
            <person name="Uematsu K."/>
            <person name="Yoshimura T."/>
            <person name="Itoh T."/>
            <person name="Ohkuma M."/>
            <person name="Takai K."/>
        </authorList>
    </citation>
    <scope>NUCLEOTIDE SEQUENCE [LARGE SCALE GENOMIC DNA]</scope>
    <source>
        <strain evidence="2 3">MK-D1</strain>
    </source>
</reference>
<keyword evidence="3" id="KW-1185">Reference proteome</keyword>
<dbReference type="GeneID" id="41331120"/>
<dbReference type="KEGG" id="psyt:DSAG12_03151"/>
<organism evidence="2 3">
    <name type="scientific">Promethearchaeum syntrophicum</name>
    <dbReference type="NCBI Taxonomy" id="2594042"/>
    <lineage>
        <taxon>Archaea</taxon>
        <taxon>Promethearchaeati</taxon>
        <taxon>Promethearchaeota</taxon>
        <taxon>Promethearchaeia</taxon>
        <taxon>Promethearchaeales</taxon>
        <taxon>Promethearchaeaceae</taxon>
        <taxon>Promethearchaeum</taxon>
    </lineage>
</organism>
<dbReference type="PANTHER" id="PTHR34293:SF1">
    <property type="entry name" value="HTH-TYPE TRANSCRIPTIONAL REGULATOR TRMBL2"/>
    <property type="match status" value="1"/>
</dbReference>
<sequence>MNIHKIPKEITFRCKHCLKDIIFPIDRKAMEHAQFPVKLENIHGMPAHKLTISINKGFNVDSFEIEEVKSDTKPKSTKFTQEVLKSIELSEEEIQLYFMASGKGPMSLGELSILANHPIEQIKIITDKFVKKGLFKEIPGSTVYFQALPPYAALMAQLDKFRNMIAAMKMSTPTDLQTSFMSFEESSKGAKTLSEFIDYLNQMKTDVSKQLSSQRTVLDNSLHNLMEQQKVIMGIKDLRDQSISLLDIHFVNLFNQFEIVSKKITTNLEKLHLGVVIKTVEDVVQKNIDNQMEIIRSELQAEFESKFRNIMDTLLEDITEITSNADSIGDKLHTSFDSIITQFDATLTQTQDRIVNISNTVNESFGDLRSTFSDEVVITLDDILGKIVKQLDLSTATIDEFWDESKRVVNFTMQDVWFIKTPEGMQAQINDAISRAKMRILIVAPTLSDIDIEPLKHVRNHINIRLCCSIYPDDPIHQQKMAFFDSVDNITYRDRKLQNLWGVSRDYEEIILSIIKINRGISGFKMEVAGIGSILTEHIKIFVPILEDAWMGAHKDIIKKPIKQEPIKKSEQPRLIPVEPKKKPSEPSKGGLGAQAISSLQKQADRQKPIEKHKPVVIDPFSPALKKDTSIIPTPSQSKEPLKVVEEKKVKKESPKHDSGDVQDIIDKIEEISKSIDVSDPKTLVSGLEDIKTLISKKLNIARTESDITNWINDLHGKPFMDDFKRKILSKRLKIWRENVLEQ</sequence>
<accession>A0A5B9DDJ5</accession>
<proteinExistence type="predicted"/>
<feature type="compositionally biased region" description="Basic and acidic residues" evidence="1">
    <location>
        <begin position="640"/>
        <end position="660"/>
    </location>
</feature>
<name>A0A5B9DDJ5_9ARCH</name>
<evidence type="ECO:0008006" key="4">
    <source>
        <dbReference type="Google" id="ProtNLM"/>
    </source>
</evidence>
<feature type="compositionally biased region" description="Basic and acidic residues" evidence="1">
    <location>
        <begin position="562"/>
        <end position="572"/>
    </location>
</feature>
<evidence type="ECO:0000313" key="2">
    <source>
        <dbReference type="EMBL" id="QEE17318.1"/>
    </source>
</evidence>